<dbReference type="STRING" id="366616.CG51_02135"/>
<dbReference type="InterPro" id="IPR007037">
    <property type="entry name" value="SIP_rossman_dom"/>
</dbReference>
<dbReference type="AlphaFoldDB" id="A0A225CLZ0"/>
<evidence type="ECO:0000256" key="2">
    <source>
        <dbReference type="SAM" id="MobiDB-lite"/>
    </source>
</evidence>
<reference evidence="6 7" key="1">
    <citation type="submission" date="2016-11" db="EMBL/GenBank/DDBJ databases">
        <title>Comparison of Traditional DNA-DNA Hybridization with In Silico Genomic Analysis.</title>
        <authorList>
            <person name="Nicholson A.C."/>
            <person name="Sammons S."/>
            <person name="Humrighouse B.W."/>
            <person name="Graziano J."/>
            <person name="Lasker B."/>
            <person name="Whitney A.M."/>
            <person name="Mcquiston J.R."/>
        </authorList>
    </citation>
    <scope>NUCLEOTIDE SEQUENCE [LARGE SCALE GENOMIC DNA]</scope>
    <source>
        <strain evidence="4 7">H1892</strain>
        <strain evidence="5 6">H2381</strain>
    </source>
</reference>
<evidence type="ECO:0000256" key="1">
    <source>
        <dbReference type="ARBA" id="ARBA00035644"/>
    </source>
</evidence>
<evidence type="ECO:0000313" key="5">
    <source>
        <dbReference type="EMBL" id="OWJ82840.1"/>
    </source>
</evidence>
<dbReference type="InterPro" id="IPR014543">
    <property type="entry name" value="UCP028291"/>
</dbReference>
<comment type="caution">
    <text evidence="5">The sequence shown here is derived from an EMBL/GenBank/DDBJ whole genome shotgun (WGS) entry which is preliminary data.</text>
</comment>
<feature type="domain" description="FAD-binding FR-type" evidence="3">
    <location>
        <begin position="149"/>
        <end position="272"/>
    </location>
</feature>
<dbReference type="Gene3D" id="3.40.50.80">
    <property type="entry name" value="Nucleotide-binding domain of ferredoxin-NADP reductase (FNR) module"/>
    <property type="match status" value="1"/>
</dbReference>
<evidence type="ECO:0000313" key="4">
    <source>
        <dbReference type="EMBL" id="OWJ70683.1"/>
    </source>
</evidence>
<dbReference type="Gene3D" id="3.30.310.50">
    <property type="entry name" value="Alpha-D-phosphohexomutase, C-terminal domain"/>
    <property type="match status" value="1"/>
</dbReference>
<dbReference type="Proteomes" id="UP000214673">
    <property type="component" value="Unassembled WGS sequence"/>
</dbReference>
<dbReference type="EMBL" id="NIPV01000121">
    <property type="protein sequence ID" value="OWJ70683.1"/>
    <property type="molecule type" value="Genomic_DNA"/>
</dbReference>
<protein>
    <recommendedName>
        <fullName evidence="3">FAD-binding FR-type domain-containing protein</fullName>
    </recommendedName>
</protein>
<dbReference type="Gene3D" id="2.40.30.10">
    <property type="entry name" value="Translation factors"/>
    <property type="match status" value="1"/>
</dbReference>
<evidence type="ECO:0000259" key="3">
    <source>
        <dbReference type="PROSITE" id="PS51384"/>
    </source>
</evidence>
<dbReference type="InterPro" id="IPR039374">
    <property type="entry name" value="SIP_fam"/>
</dbReference>
<organism evidence="5 6">
    <name type="scientific">Haematobacter missouriensis</name>
    <dbReference type="NCBI Taxonomy" id="366616"/>
    <lineage>
        <taxon>Bacteria</taxon>
        <taxon>Pseudomonadati</taxon>
        <taxon>Pseudomonadota</taxon>
        <taxon>Alphaproteobacteria</taxon>
        <taxon>Rhodobacterales</taxon>
        <taxon>Paracoccaceae</taxon>
        <taxon>Haematobacter</taxon>
    </lineage>
</organism>
<dbReference type="EMBL" id="NIPX01000023">
    <property type="protein sequence ID" value="OWJ82840.1"/>
    <property type="molecule type" value="Genomic_DNA"/>
</dbReference>
<name>A0A225CLZ0_9RHOB</name>
<feature type="region of interest" description="Disordered" evidence="2">
    <location>
        <begin position="381"/>
        <end position="402"/>
    </location>
</feature>
<dbReference type="PROSITE" id="PS51384">
    <property type="entry name" value="FAD_FR"/>
    <property type="match status" value="1"/>
</dbReference>
<dbReference type="Pfam" id="PF08021">
    <property type="entry name" value="FAD_binding_9"/>
    <property type="match status" value="1"/>
</dbReference>
<dbReference type="PANTHER" id="PTHR30157:SF0">
    <property type="entry name" value="NADPH-DEPENDENT FERRIC-CHELATE REDUCTASE"/>
    <property type="match status" value="1"/>
</dbReference>
<dbReference type="GO" id="GO:0016491">
    <property type="term" value="F:oxidoreductase activity"/>
    <property type="evidence" value="ECO:0007669"/>
    <property type="project" value="InterPro"/>
</dbReference>
<dbReference type="Pfam" id="PF04954">
    <property type="entry name" value="SIP"/>
    <property type="match status" value="1"/>
</dbReference>
<proteinExistence type="inferred from homology"/>
<gene>
    <name evidence="5" type="ORF">CDV52_12610</name>
    <name evidence="4" type="ORF">CDV53_20350</name>
</gene>
<accession>A0A225CLZ0</accession>
<sequence>MSFLAVMRNLHDRGFPALVCLSQYPGAFRGCAFAVRGPPARRKGNAMFTATAHVPLSDPLPLIEALAGHLREQDVTLERQGEALRARLSMGEALFRPATDGVEVEARAPDRSGMEEMVDFIASHLLEFCVTEHPVIRWTGAAEVGTLYADFREMTVAGVARLGDWRRFTLTGSDLARFADPEAPYGRFHFPPEGMAPRWPKAGPDGLPLPVDPAWRPAVRRHAIRSVEPDAGVIELDILLHEGGGAGAEWARWARKGDRCGLSGPETEPAVPALRAAENVTLAGDAAARPVIQRLLEVLRPDARGVVLLEGEGPPLENAPQAVQIRQVAALLPALREAADSGVLWAGAEAGAAQEIRLWLAEHPQVAGEVHDLWQRGVSAGNTNPARDFPAGAKWRPRGQRV</sequence>
<evidence type="ECO:0000313" key="6">
    <source>
        <dbReference type="Proteomes" id="UP000196640"/>
    </source>
</evidence>
<dbReference type="Proteomes" id="UP000196640">
    <property type="component" value="Unassembled WGS sequence"/>
</dbReference>
<dbReference type="OrthoDB" id="9814826at2"/>
<dbReference type="InterPro" id="IPR013113">
    <property type="entry name" value="SIP_FAD-bd"/>
</dbReference>
<evidence type="ECO:0000313" key="7">
    <source>
        <dbReference type="Proteomes" id="UP000214673"/>
    </source>
</evidence>
<comment type="similarity">
    <text evidence="1">Belongs to the SIP oxidoreductase family.</text>
</comment>
<dbReference type="PANTHER" id="PTHR30157">
    <property type="entry name" value="FERRIC REDUCTASE, NADPH-DEPENDENT"/>
    <property type="match status" value="1"/>
</dbReference>
<keyword evidence="7" id="KW-1185">Reference proteome</keyword>
<dbReference type="InterPro" id="IPR017927">
    <property type="entry name" value="FAD-bd_FR_type"/>
</dbReference>
<dbReference type="Pfam" id="PF09981">
    <property type="entry name" value="DUF2218"/>
    <property type="match status" value="1"/>
</dbReference>
<dbReference type="InterPro" id="IPR039261">
    <property type="entry name" value="FNR_nucleotide-bd"/>
</dbReference>
<dbReference type="CDD" id="cd06193">
    <property type="entry name" value="siderophore_interacting"/>
    <property type="match status" value="1"/>
</dbReference>